<evidence type="ECO:0000256" key="5">
    <source>
        <dbReference type="ARBA" id="ARBA00023288"/>
    </source>
</evidence>
<dbReference type="Pfam" id="PF03783">
    <property type="entry name" value="CsgG"/>
    <property type="match status" value="1"/>
</dbReference>
<dbReference type="Gene3D" id="3.40.50.10610">
    <property type="entry name" value="ABC-type transport auxiliary lipoprotein component"/>
    <property type="match status" value="1"/>
</dbReference>
<gene>
    <name evidence="7" type="ORF">EV215_0788</name>
</gene>
<keyword evidence="4" id="KW-0564">Palmitate</keyword>
<evidence type="ECO:0000313" key="7">
    <source>
        <dbReference type="EMBL" id="TDT71415.1"/>
    </source>
</evidence>
<dbReference type="PANTHER" id="PTHR41164:SF1">
    <property type="entry name" value="CURLI PRODUCTION ASSEMBLY_TRANSPORT COMPONENT CSGG"/>
    <property type="match status" value="1"/>
</dbReference>
<evidence type="ECO:0000256" key="2">
    <source>
        <dbReference type="ARBA" id="ARBA00022729"/>
    </source>
</evidence>
<evidence type="ECO:0000313" key="8">
    <source>
        <dbReference type="Proteomes" id="UP000294678"/>
    </source>
</evidence>
<accession>A0AA46I5W9</accession>
<evidence type="ECO:0000256" key="4">
    <source>
        <dbReference type="ARBA" id="ARBA00023139"/>
    </source>
</evidence>
<evidence type="ECO:0000256" key="1">
    <source>
        <dbReference type="ARBA" id="ARBA00022475"/>
    </source>
</evidence>
<feature type="chain" id="PRO_5041449766" evidence="6">
    <location>
        <begin position="20"/>
        <end position="303"/>
    </location>
</feature>
<evidence type="ECO:0000256" key="6">
    <source>
        <dbReference type="SAM" id="SignalP"/>
    </source>
</evidence>
<dbReference type="PROSITE" id="PS51257">
    <property type="entry name" value="PROKAR_LIPOPROTEIN"/>
    <property type="match status" value="1"/>
</dbReference>
<dbReference type="RefSeq" id="WP_134112680.1">
    <property type="nucleotide sequence ID" value="NZ_SOBG01000003.1"/>
</dbReference>
<protein>
    <submittedName>
        <fullName evidence="7">Curli biogenesis system outer membrane secretion channel CsgG</fullName>
    </submittedName>
</protein>
<keyword evidence="2 6" id="KW-0732">Signal</keyword>
<feature type="signal peptide" evidence="6">
    <location>
        <begin position="1"/>
        <end position="19"/>
    </location>
</feature>
<dbReference type="PANTHER" id="PTHR41164">
    <property type="entry name" value="CURLI PRODUCTION ASSEMBLY/TRANSPORT COMPONENT CSGG"/>
    <property type="match status" value="1"/>
</dbReference>
<sequence length="303" mass="33073">MKKIILTLMLLLTIISCSNSPTIKKEDNLTTLREYKTEKEAIVPKTKIAISTFSSAIPLAKKRNVGELLSDILSTELTQTNRFIVLERDSVDKIMQEINFSEGLGQGKIASEQNLLDADYIVTGAVTKYAVNISGKKGLVSNKKSQSIEVAFDLRLIDVRTGEVVLADVGEGSGSTNSKTTLGMGQTNSYNSSIENDALRAAVVDVLDSFVKTVDKRPWSARVAKANPREIYINAGIKSNLPIGAKLEVYEQGEAIELDGKLLGYEEKYVGTATVSDYLGDDASKCTYNGKLFHIPAIVRLKK</sequence>
<evidence type="ECO:0000256" key="3">
    <source>
        <dbReference type="ARBA" id="ARBA00023136"/>
    </source>
</evidence>
<keyword evidence="8" id="KW-1185">Reference proteome</keyword>
<dbReference type="EMBL" id="SOBG01000003">
    <property type="protein sequence ID" value="TDT71415.1"/>
    <property type="molecule type" value="Genomic_DNA"/>
</dbReference>
<proteinExistence type="predicted"/>
<dbReference type="AlphaFoldDB" id="A0AA46I5W9"/>
<keyword evidence="1" id="KW-1003">Cell membrane</keyword>
<comment type="caution">
    <text evidence="7">The sequence shown here is derived from an EMBL/GenBank/DDBJ whole genome shotgun (WGS) entry which is preliminary data.</text>
</comment>
<dbReference type="Proteomes" id="UP000294678">
    <property type="component" value="Unassembled WGS sequence"/>
</dbReference>
<keyword evidence="5" id="KW-0449">Lipoprotein</keyword>
<reference evidence="7 8" key="1">
    <citation type="submission" date="2019-03" db="EMBL/GenBank/DDBJ databases">
        <title>Genomic Encyclopedia of Type Strains, Phase IV (KMG-IV): sequencing the most valuable type-strain genomes for metagenomic binning, comparative biology and taxonomic classification.</title>
        <authorList>
            <person name="Goeker M."/>
        </authorList>
    </citation>
    <scope>NUCLEOTIDE SEQUENCE [LARGE SCALE GENOMIC DNA]</scope>
    <source>
        <strain evidence="7 8">DSM 100055</strain>
    </source>
</reference>
<organism evidence="7 8">
    <name type="scientific">Hypnocyclicus thermotrophus</name>
    <dbReference type="NCBI Taxonomy" id="1627895"/>
    <lineage>
        <taxon>Bacteria</taxon>
        <taxon>Fusobacteriati</taxon>
        <taxon>Fusobacteriota</taxon>
        <taxon>Fusobacteriia</taxon>
        <taxon>Fusobacteriales</taxon>
        <taxon>Fusobacteriaceae</taxon>
        <taxon>Hypnocyclicus</taxon>
    </lineage>
</organism>
<dbReference type="GO" id="GO:0030288">
    <property type="term" value="C:outer membrane-bounded periplasmic space"/>
    <property type="evidence" value="ECO:0007669"/>
    <property type="project" value="InterPro"/>
</dbReference>
<name>A0AA46I5W9_9FUSO</name>
<keyword evidence="3" id="KW-0472">Membrane</keyword>
<dbReference type="InterPro" id="IPR005534">
    <property type="entry name" value="Curli_assmbl/transp-comp_CsgG"/>
</dbReference>